<dbReference type="Proteomes" id="UP000781932">
    <property type="component" value="Unassembled WGS sequence"/>
</dbReference>
<dbReference type="GO" id="GO:0007059">
    <property type="term" value="P:chromosome segregation"/>
    <property type="evidence" value="ECO:0007669"/>
    <property type="project" value="TreeGrafter"/>
</dbReference>
<evidence type="ECO:0000313" key="10">
    <source>
        <dbReference type="EMBL" id="KAF9876545.1"/>
    </source>
</evidence>
<organism evidence="10 11">
    <name type="scientific">Colletotrichum karsti</name>
    <dbReference type="NCBI Taxonomy" id="1095194"/>
    <lineage>
        <taxon>Eukaryota</taxon>
        <taxon>Fungi</taxon>
        <taxon>Dikarya</taxon>
        <taxon>Ascomycota</taxon>
        <taxon>Pezizomycotina</taxon>
        <taxon>Sordariomycetes</taxon>
        <taxon>Hypocreomycetidae</taxon>
        <taxon>Glomerellales</taxon>
        <taxon>Glomerellaceae</taxon>
        <taxon>Colletotrichum</taxon>
        <taxon>Colletotrichum boninense species complex</taxon>
    </lineage>
</organism>
<evidence type="ECO:0000256" key="4">
    <source>
        <dbReference type="ARBA" id="ARBA00022838"/>
    </source>
</evidence>
<evidence type="ECO:0000256" key="7">
    <source>
        <dbReference type="ARBA" id="ARBA00025735"/>
    </source>
</evidence>
<keyword evidence="3" id="KW-0158">Chromosome</keyword>
<dbReference type="PANTHER" id="PTHR48122:SF1">
    <property type="entry name" value="CENTROMERE PROTEIN H"/>
    <property type="match status" value="1"/>
</dbReference>
<evidence type="ECO:0000256" key="6">
    <source>
        <dbReference type="ARBA" id="ARBA00023328"/>
    </source>
</evidence>
<dbReference type="GO" id="GO:0007052">
    <property type="term" value="P:mitotic spindle organization"/>
    <property type="evidence" value="ECO:0007669"/>
    <property type="project" value="TreeGrafter"/>
</dbReference>
<evidence type="ECO:0000256" key="8">
    <source>
        <dbReference type="SAM" id="MobiDB-lite"/>
    </source>
</evidence>
<dbReference type="GO" id="GO:0051382">
    <property type="term" value="P:kinetochore assembly"/>
    <property type="evidence" value="ECO:0007669"/>
    <property type="project" value="InterPro"/>
</dbReference>
<keyword evidence="5" id="KW-0539">Nucleus</keyword>
<dbReference type="GeneID" id="62161744"/>
<gene>
    <name evidence="10" type="ORF">CkaCkLH20_05953</name>
</gene>
<protein>
    <recommendedName>
        <fullName evidence="9">Centromere protein H C-terminal domain-containing protein</fullName>
    </recommendedName>
</protein>
<comment type="similarity">
    <text evidence="7">Belongs to the CENP-H/MCM16 family.</text>
</comment>
<dbReference type="GO" id="GO:0000776">
    <property type="term" value="C:kinetochore"/>
    <property type="evidence" value="ECO:0007669"/>
    <property type="project" value="UniProtKB-KW"/>
</dbReference>
<dbReference type="RefSeq" id="XP_038746006.1">
    <property type="nucleotide sequence ID" value="XM_038888670.1"/>
</dbReference>
<evidence type="ECO:0000256" key="1">
    <source>
        <dbReference type="ARBA" id="ARBA00004123"/>
    </source>
</evidence>
<accession>A0A9P6I631</accession>
<dbReference type="PANTHER" id="PTHR48122">
    <property type="entry name" value="CENTROMERE PROTEIN H"/>
    <property type="match status" value="1"/>
</dbReference>
<keyword evidence="6" id="KW-0137">Centromere</keyword>
<keyword evidence="4" id="KW-0995">Kinetochore</keyword>
<feature type="compositionally biased region" description="Polar residues" evidence="8">
    <location>
        <begin position="1"/>
        <end position="16"/>
    </location>
</feature>
<dbReference type="InterPro" id="IPR040034">
    <property type="entry name" value="CENP-H"/>
</dbReference>
<feature type="region of interest" description="Disordered" evidence="8">
    <location>
        <begin position="1"/>
        <end position="22"/>
    </location>
</feature>
<dbReference type="InterPro" id="IPR008426">
    <property type="entry name" value="CENP-H_C"/>
</dbReference>
<feature type="domain" description="Centromere protein H C-terminal" evidence="9">
    <location>
        <begin position="28"/>
        <end position="232"/>
    </location>
</feature>
<evidence type="ECO:0000256" key="5">
    <source>
        <dbReference type="ARBA" id="ARBA00023242"/>
    </source>
</evidence>
<dbReference type="AlphaFoldDB" id="A0A9P6I631"/>
<dbReference type="OrthoDB" id="2274804at2759"/>
<evidence type="ECO:0000256" key="2">
    <source>
        <dbReference type="ARBA" id="ARBA00004629"/>
    </source>
</evidence>
<comment type="caution">
    <text evidence="10">The sequence shown here is derived from an EMBL/GenBank/DDBJ whole genome shotgun (WGS) entry which is preliminary data.</text>
</comment>
<dbReference type="GO" id="GO:0043515">
    <property type="term" value="F:kinetochore binding"/>
    <property type="evidence" value="ECO:0007669"/>
    <property type="project" value="TreeGrafter"/>
</dbReference>
<dbReference type="GO" id="GO:0005634">
    <property type="term" value="C:nucleus"/>
    <property type="evidence" value="ECO:0007669"/>
    <property type="project" value="UniProtKB-SubCell"/>
</dbReference>
<name>A0A9P6I631_9PEZI</name>
<evidence type="ECO:0000313" key="11">
    <source>
        <dbReference type="Proteomes" id="UP000781932"/>
    </source>
</evidence>
<evidence type="ECO:0000256" key="3">
    <source>
        <dbReference type="ARBA" id="ARBA00022454"/>
    </source>
</evidence>
<reference evidence="10" key="2">
    <citation type="submission" date="2020-11" db="EMBL/GenBank/DDBJ databases">
        <title>Whole genome sequencing of Colletotrichum sp.</title>
        <authorList>
            <person name="Li H."/>
        </authorList>
    </citation>
    <scope>NUCLEOTIDE SEQUENCE</scope>
    <source>
        <strain evidence="10">CkLH20</strain>
    </source>
</reference>
<sequence length="234" mass="25961">MDDPRNQPTSAPQQGNEVPPFLLSKDEQRVLALYDELRDLEVRVALIKAQQSYTPDPSIPNDEDNVRKAQQGAAKARAAWLLRNEITDNVLTANPILKAVHGSTQATPIESDLLPHINARDETSIALAQTSHEIRTTLNKLTEVEAESLRVSRRNVELTAEVLRLAEEAETRKTGETDDPAVQTQMARLQAELKASRQRWKVTKGTASAIVAGSGVDWARDAELRDMVLDPEEE</sequence>
<dbReference type="Pfam" id="PF05837">
    <property type="entry name" value="CENP-H"/>
    <property type="match status" value="1"/>
</dbReference>
<comment type="subcellular location">
    <subcellularLocation>
        <location evidence="2">Chromosome</location>
        <location evidence="2">Centromere</location>
        <location evidence="2">Kinetochore</location>
    </subcellularLocation>
    <subcellularLocation>
        <location evidence="1">Nucleus</location>
    </subcellularLocation>
</comment>
<evidence type="ECO:0000259" key="9">
    <source>
        <dbReference type="Pfam" id="PF05837"/>
    </source>
</evidence>
<keyword evidence="11" id="KW-1185">Reference proteome</keyword>
<dbReference type="EMBL" id="JAATWM020000017">
    <property type="protein sequence ID" value="KAF9876545.1"/>
    <property type="molecule type" value="Genomic_DNA"/>
</dbReference>
<reference evidence="10" key="1">
    <citation type="submission" date="2020-03" db="EMBL/GenBank/DDBJ databases">
        <authorList>
            <person name="He L."/>
        </authorList>
    </citation>
    <scope>NUCLEOTIDE SEQUENCE</scope>
    <source>
        <strain evidence="10">CkLH20</strain>
    </source>
</reference>
<proteinExistence type="inferred from homology"/>